<keyword evidence="1" id="KW-0285">Flavoprotein</keyword>
<keyword evidence="2" id="KW-0288">FMN</keyword>
<proteinExistence type="predicted"/>
<evidence type="ECO:0000259" key="5">
    <source>
        <dbReference type="Pfam" id="PF00296"/>
    </source>
</evidence>
<name>A0ABS5F3A1_9PROT</name>
<evidence type="ECO:0000256" key="3">
    <source>
        <dbReference type="ARBA" id="ARBA00023002"/>
    </source>
</evidence>
<dbReference type="CDD" id="cd01094">
    <property type="entry name" value="Alkanesulfonate_monoxygenase"/>
    <property type="match status" value="1"/>
</dbReference>
<comment type="caution">
    <text evidence="6">The sequence shown here is derived from an EMBL/GenBank/DDBJ whole genome shotgun (WGS) entry which is preliminary data.</text>
</comment>
<dbReference type="InterPro" id="IPR011251">
    <property type="entry name" value="Luciferase-like_dom"/>
</dbReference>
<dbReference type="Gene3D" id="3.20.20.30">
    <property type="entry name" value="Luciferase-like domain"/>
    <property type="match status" value="1"/>
</dbReference>
<evidence type="ECO:0000256" key="1">
    <source>
        <dbReference type="ARBA" id="ARBA00022630"/>
    </source>
</evidence>
<dbReference type="InterPro" id="IPR036661">
    <property type="entry name" value="Luciferase-like_sf"/>
</dbReference>
<evidence type="ECO:0000256" key="2">
    <source>
        <dbReference type="ARBA" id="ARBA00022643"/>
    </source>
</evidence>
<protein>
    <submittedName>
        <fullName evidence="6">LLM class flavin-dependent oxidoreductase</fullName>
    </submittedName>
</protein>
<accession>A0ABS5F3A1</accession>
<dbReference type="EMBL" id="JAAGBB010000028">
    <property type="protein sequence ID" value="MBR0667015.1"/>
    <property type="molecule type" value="Genomic_DNA"/>
</dbReference>
<evidence type="ECO:0000313" key="6">
    <source>
        <dbReference type="EMBL" id="MBR0667015.1"/>
    </source>
</evidence>
<dbReference type="SUPFAM" id="SSF51679">
    <property type="entry name" value="Bacterial luciferase-like"/>
    <property type="match status" value="1"/>
</dbReference>
<keyword evidence="4" id="KW-0503">Monooxygenase</keyword>
<dbReference type="PANTHER" id="PTHR42847:SF4">
    <property type="entry name" value="ALKANESULFONATE MONOOXYGENASE-RELATED"/>
    <property type="match status" value="1"/>
</dbReference>
<dbReference type="InterPro" id="IPR050172">
    <property type="entry name" value="SsuD_RutA_monooxygenase"/>
</dbReference>
<reference evidence="7" key="1">
    <citation type="journal article" date="2021" name="Syst. Appl. Microbiol.">
        <title>Roseomonas hellenica sp. nov., isolated from roots of wild-growing Alkanna tinctoria.</title>
        <authorList>
            <person name="Rat A."/>
            <person name="Naranjo H.D."/>
            <person name="Lebbe L."/>
            <person name="Cnockaert M."/>
            <person name="Krigas N."/>
            <person name="Grigoriadou K."/>
            <person name="Maloupa E."/>
            <person name="Willems A."/>
        </authorList>
    </citation>
    <scope>NUCLEOTIDE SEQUENCE [LARGE SCALE GENOMIC DNA]</scope>
    <source>
        <strain evidence="7">LMG 31523</strain>
    </source>
</reference>
<dbReference type="PANTHER" id="PTHR42847">
    <property type="entry name" value="ALKANESULFONATE MONOOXYGENASE"/>
    <property type="match status" value="1"/>
</dbReference>
<keyword evidence="7" id="KW-1185">Reference proteome</keyword>
<gene>
    <name evidence="6" type="ORF">GXW71_21825</name>
</gene>
<sequence length="392" mass="42958">MPAAIDAMRARNPLFGANRMKLGIFGTNGKGAAQTLVPEAYRPSWQASVQTAQMADALGFEAVLAYARWKGYLKGQPSHPSGITLDPFTWCAGIAQATRHMTVIATSHAPTLHPITAAKQSATIDIISGGRFALNVVGGWNKPELEMFGASLAEHDARYDHLQEWLEIIQRLWREETEFDHEGRFFKVLRGSSMPKPLQQPGPPIINAGGSDRGQRFACEFADICFLILRSEDPADIAGQIAEYKEMARRDYGREVQVWTYAYCVQRPTRAEAEAYLHHYSVVHEDGPSLDAWSAGVGSQTRILQSPEAVRAFRQRFAAGAGGSALIGTAEDIAARLDQLSGAGLDGVLLTWVDFADGLHRFAEVMPLLEMRGLRGPFEPAPPGNPPTERTM</sequence>
<evidence type="ECO:0000256" key="4">
    <source>
        <dbReference type="ARBA" id="ARBA00023033"/>
    </source>
</evidence>
<evidence type="ECO:0000313" key="7">
    <source>
        <dbReference type="Proteomes" id="UP001196870"/>
    </source>
</evidence>
<dbReference type="Pfam" id="PF00296">
    <property type="entry name" value="Bac_luciferase"/>
    <property type="match status" value="1"/>
</dbReference>
<organism evidence="6 7">
    <name type="scientific">Plastoroseomonas hellenica</name>
    <dbReference type="NCBI Taxonomy" id="2687306"/>
    <lineage>
        <taxon>Bacteria</taxon>
        <taxon>Pseudomonadati</taxon>
        <taxon>Pseudomonadota</taxon>
        <taxon>Alphaproteobacteria</taxon>
        <taxon>Acetobacterales</taxon>
        <taxon>Acetobacteraceae</taxon>
        <taxon>Plastoroseomonas</taxon>
    </lineage>
</organism>
<dbReference type="Proteomes" id="UP001196870">
    <property type="component" value="Unassembled WGS sequence"/>
</dbReference>
<feature type="domain" description="Luciferase-like" evidence="5">
    <location>
        <begin position="20"/>
        <end position="346"/>
    </location>
</feature>
<keyword evidence="3" id="KW-0560">Oxidoreductase</keyword>
<dbReference type="RefSeq" id="WP_211854790.1">
    <property type="nucleotide sequence ID" value="NZ_JAAGBB010000028.1"/>
</dbReference>